<dbReference type="InterPro" id="IPR043129">
    <property type="entry name" value="ATPase_NBD"/>
</dbReference>
<accession>A0A7W6ED76</accession>
<dbReference type="Pfam" id="PF00480">
    <property type="entry name" value="ROK"/>
    <property type="match status" value="1"/>
</dbReference>
<protein>
    <submittedName>
        <fullName evidence="1">Fructokinase</fullName>
        <ecNumber evidence="1">2.7.1.4</ecNumber>
    </submittedName>
</protein>
<dbReference type="EC" id="2.7.1.4" evidence="1"/>
<dbReference type="RefSeq" id="WP_183199436.1">
    <property type="nucleotide sequence ID" value="NZ_JACIEK010000003.1"/>
</dbReference>
<dbReference type="Gene3D" id="3.30.420.40">
    <property type="match status" value="2"/>
</dbReference>
<organism evidence="1 2">
    <name type="scientific">Aureimonas pseudogalii</name>
    <dbReference type="NCBI Taxonomy" id="1744844"/>
    <lineage>
        <taxon>Bacteria</taxon>
        <taxon>Pseudomonadati</taxon>
        <taxon>Pseudomonadota</taxon>
        <taxon>Alphaproteobacteria</taxon>
        <taxon>Hyphomicrobiales</taxon>
        <taxon>Aurantimonadaceae</taxon>
        <taxon>Aureimonas</taxon>
    </lineage>
</organism>
<keyword evidence="2" id="KW-1185">Reference proteome</keyword>
<evidence type="ECO:0000313" key="1">
    <source>
        <dbReference type="EMBL" id="MBB3997886.1"/>
    </source>
</evidence>
<evidence type="ECO:0000313" key="2">
    <source>
        <dbReference type="Proteomes" id="UP000542776"/>
    </source>
</evidence>
<dbReference type="GO" id="GO:0008865">
    <property type="term" value="F:fructokinase activity"/>
    <property type="evidence" value="ECO:0007669"/>
    <property type="project" value="UniProtKB-EC"/>
</dbReference>
<proteinExistence type="predicted"/>
<dbReference type="PANTHER" id="PTHR18964:SF174">
    <property type="entry name" value="D-ALLOSE KINASE-RELATED"/>
    <property type="match status" value="1"/>
</dbReference>
<name>A0A7W6ED76_9HYPH</name>
<dbReference type="EMBL" id="JACIEK010000003">
    <property type="protein sequence ID" value="MBB3997886.1"/>
    <property type="molecule type" value="Genomic_DNA"/>
</dbReference>
<dbReference type="InterPro" id="IPR000600">
    <property type="entry name" value="ROK"/>
</dbReference>
<dbReference type="AlphaFoldDB" id="A0A7W6ED76"/>
<reference evidence="1 2" key="1">
    <citation type="submission" date="2020-08" db="EMBL/GenBank/DDBJ databases">
        <title>Genomic Encyclopedia of Type Strains, Phase IV (KMG-IV): sequencing the most valuable type-strain genomes for metagenomic binning, comparative biology and taxonomic classification.</title>
        <authorList>
            <person name="Goeker M."/>
        </authorList>
    </citation>
    <scope>NUCLEOTIDE SEQUENCE [LARGE SCALE GENOMIC DNA]</scope>
    <source>
        <strain evidence="1 2">DSM 102238</strain>
    </source>
</reference>
<keyword evidence="1" id="KW-0418">Kinase</keyword>
<dbReference type="PANTHER" id="PTHR18964">
    <property type="entry name" value="ROK (REPRESSOR, ORF, KINASE) FAMILY"/>
    <property type="match status" value="1"/>
</dbReference>
<sequence length="299" mass="31675">MLIGIDWGGTKIEGIALRPDGAEAARLRRDTPRHDYDGCIATIGEIIAELERRIGGPASVGIGIPGSLEPKSRLGKGASSTWLLGCPVERDLTERLGRTVRVENDADCLAASEAMDGAGAGHNVVFAVILGSGAGAGIAVGGRAHHGPNNSGGEWGHNPLPYPHQSELPGRPCYCGKHGCLETWVSGRGFEADYALHAGRERRAGEIMDDMRAGDRLSGLLWGRYVDRVARGLSVVVNTLDPDILVMGGGMSNVPELYADLPPLIARYTFSTVFHTPVVKSLHGDSSGVRGAAWLWRDG</sequence>
<comment type="caution">
    <text evidence="1">The sequence shown here is derived from an EMBL/GenBank/DDBJ whole genome shotgun (WGS) entry which is preliminary data.</text>
</comment>
<keyword evidence="1" id="KW-0808">Transferase</keyword>
<dbReference type="SUPFAM" id="SSF53067">
    <property type="entry name" value="Actin-like ATPase domain"/>
    <property type="match status" value="1"/>
</dbReference>
<gene>
    <name evidence="1" type="ORF">GGR04_001724</name>
</gene>
<dbReference type="CDD" id="cd24066">
    <property type="entry name" value="ASKHA_NBD_ROK_EcFRK-like"/>
    <property type="match status" value="1"/>
</dbReference>
<dbReference type="Proteomes" id="UP000542776">
    <property type="component" value="Unassembled WGS sequence"/>
</dbReference>